<keyword evidence="2" id="KW-0808">Transferase</keyword>
<dbReference type="AlphaFoldDB" id="A0A4V3G8M1"/>
<dbReference type="InterPro" id="IPR007345">
    <property type="entry name" value="Polysacch_pyruvyl_Trfase"/>
</dbReference>
<sequence>MSSDSFTTAAARGPRIGLFGLLGHGNLGNDGSLEAFLAFLAKSYPDAEIDFLCSGPEVVEARYGLRATRMNWNRDEYNTASSLRSVALKGIGKIVDFFWTASWVRRHDVVVVPGMGVLEGGLPLRWWGFPYSLLLLTAAGRVVGTKVALVSVGANSSGRRMTRRVFTLAARLAYYRSFRDQLSKDAMRATGLGIADDPVYPDLAFSLPIPEVRSATPPGEPTTVGVGVMTYRGTEDDRDQGEEVFADYLAKMTRFVDWLVEHGHRVRLLTGDHEDELASATILAAVRAGRPDLDPSWVVDEPPRSLDELMEQMAAVDTIVATRYHNVVCALMLSKPTVSIGYAAKNDVLMADMGLAEFCQYIRTLDVDRLMSQYTALESRRDVVGQAMDERNAVNRRLIDEQYEVLTSQLFPKSAETLEGRS</sequence>
<protein>
    <submittedName>
        <fullName evidence="2">Polysaccharide pyruvyl transferase WcaK-like protein</fullName>
    </submittedName>
</protein>
<name>A0A4V3G8M1_9ACTN</name>
<evidence type="ECO:0000259" key="1">
    <source>
        <dbReference type="Pfam" id="PF04230"/>
    </source>
</evidence>
<evidence type="ECO:0000313" key="2">
    <source>
        <dbReference type="EMBL" id="TDW23484.1"/>
    </source>
</evidence>
<proteinExistence type="predicted"/>
<keyword evidence="3" id="KW-1185">Reference proteome</keyword>
<evidence type="ECO:0000313" key="3">
    <source>
        <dbReference type="Proteomes" id="UP000295447"/>
    </source>
</evidence>
<dbReference type="GO" id="GO:0016740">
    <property type="term" value="F:transferase activity"/>
    <property type="evidence" value="ECO:0007669"/>
    <property type="project" value="UniProtKB-KW"/>
</dbReference>
<gene>
    <name evidence="2" type="ORF">EV650_2338</name>
</gene>
<feature type="domain" description="Polysaccharide pyruvyl transferase" evidence="1">
    <location>
        <begin position="26"/>
        <end position="342"/>
    </location>
</feature>
<dbReference type="Pfam" id="PF04230">
    <property type="entry name" value="PS_pyruv_trans"/>
    <property type="match status" value="1"/>
</dbReference>
<dbReference type="PANTHER" id="PTHR36836">
    <property type="entry name" value="COLANIC ACID BIOSYNTHESIS PROTEIN WCAK"/>
    <property type="match status" value="1"/>
</dbReference>
<accession>A0A4V3G8M1</accession>
<dbReference type="Proteomes" id="UP000295447">
    <property type="component" value="Unassembled WGS sequence"/>
</dbReference>
<dbReference type="RefSeq" id="WP_134118129.1">
    <property type="nucleotide sequence ID" value="NZ_SODF01000001.1"/>
</dbReference>
<dbReference type="EMBL" id="SODF01000001">
    <property type="protein sequence ID" value="TDW23484.1"/>
    <property type="molecule type" value="Genomic_DNA"/>
</dbReference>
<dbReference type="OrthoDB" id="3358948at2"/>
<reference evidence="2 3" key="1">
    <citation type="submission" date="2019-03" db="EMBL/GenBank/DDBJ databases">
        <title>Genomic Encyclopedia of Type Strains, Phase III (KMG-III): the genomes of soil and plant-associated and newly described type strains.</title>
        <authorList>
            <person name="Whitman W."/>
        </authorList>
    </citation>
    <scope>NUCLEOTIDE SEQUENCE [LARGE SCALE GENOMIC DNA]</scope>
    <source>
        <strain evidence="2 3">VKM Ac-2570</strain>
    </source>
</reference>
<dbReference type="PANTHER" id="PTHR36836:SF1">
    <property type="entry name" value="COLANIC ACID BIOSYNTHESIS PROTEIN WCAK"/>
    <property type="match status" value="1"/>
</dbReference>
<comment type="caution">
    <text evidence="2">The sequence shown here is derived from an EMBL/GenBank/DDBJ whole genome shotgun (WGS) entry which is preliminary data.</text>
</comment>
<organism evidence="2 3">
    <name type="scientific">Kribbella kalugense</name>
    <dbReference type="NCBI Taxonomy" id="2512221"/>
    <lineage>
        <taxon>Bacteria</taxon>
        <taxon>Bacillati</taxon>
        <taxon>Actinomycetota</taxon>
        <taxon>Actinomycetes</taxon>
        <taxon>Propionibacteriales</taxon>
        <taxon>Kribbellaceae</taxon>
        <taxon>Kribbella</taxon>
    </lineage>
</organism>